<dbReference type="EMBL" id="JNAL01000007">
    <property type="protein sequence ID" value="KGF96653.1"/>
    <property type="molecule type" value="Genomic_DNA"/>
</dbReference>
<proteinExistence type="predicted"/>
<dbReference type="OrthoDB" id="552799at2"/>
<sequence>MSSDYRNQAHKQDLNKLKKPNIKNKEAQISSIIWESVETNSNLSNTKWEKVDEKDFKNNRYKTNESKKKSYKVSLNSLNRSIVFDNRIIGPDISWLVPPGFKWSTKYKFDFSTRGHNRRKKGEPLLGWNGGDAVGQFYYQPIFIKDYSFGLNLGMRSVYSGSGPGGETAVGEGLSLGFRTDKSLSSTSGVSLGAEQLIHFDDQTDTGRDLYITVSKGWWSNNKDGNFPLNIATFGLATGKMAEGNIKGLCSDLLGGSGTEVDHKRRLCWAPVFTLSRVFNHKYSTFFEYNSKWFLLGSSISPFQEIPLRGTFALQLSDHIDNYRLNNFEELKWVFRLSLGF</sequence>
<gene>
    <name evidence="2" type="ORF">EU95_0538</name>
</gene>
<evidence type="ECO:0000256" key="1">
    <source>
        <dbReference type="SAM" id="MobiDB-lite"/>
    </source>
</evidence>
<dbReference type="AlphaFoldDB" id="A0A0A2A8A5"/>
<dbReference type="STRING" id="93057.EU95_0538"/>
<organism evidence="2 3">
    <name type="scientific">Prochlorococcus marinus str. MIT 9201</name>
    <dbReference type="NCBI Taxonomy" id="93057"/>
    <lineage>
        <taxon>Bacteria</taxon>
        <taxon>Bacillati</taxon>
        <taxon>Cyanobacteriota</taxon>
        <taxon>Cyanophyceae</taxon>
        <taxon>Synechococcales</taxon>
        <taxon>Prochlorococcaceae</taxon>
        <taxon>Prochlorococcus</taxon>
    </lineage>
</organism>
<feature type="region of interest" description="Disordered" evidence="1">
    <location>
        <begin position="1"/>
        <end position="22"/>
    </location>
</feature>
<evidence type="ECO:0000313" key="2">
    <source>
        <dbReference type="EMBL" id="KGF96653.1"/>
    </source>
</evidence>
<reference evidence="3" key="1">
    <citation type="journal article" date="2014" name="Sci. Data">
        <title>Genomes of diverse isolates of the marine cyanobacterium Prochlorococcus.</title>
        <authorList>
            <person name="Biller S."/>
            <person name="Berube P."/>
            <person name="Thompson J."/>
            <person name="Kelly L."/>
            <person name="Roggensack S."/>
            <person name="Awad L."/>
            <person name="Roache-Johnson K."/>
            <person name="Ding H."/>
            <person name="Giovannoni S.J."/>
            <person name="Moore L.R."/>
            <person name="Chisholm S.W."/>
        </authorList>
    </citation>
    <scope>NUCLEOTIDE SEQUENCE [LARGE SCALE GENOMIC DNA]</scope>
    <source>
        <strain evidence="3">MIT 9201</strain>
    </source>
</reference>
<comment type="caution">
    <text evidence="2">The sequence shown here is derived from an EMBL/GenBank/DDBJ whole genome shotgun (WGS) entry which is preliminary data.</text>
</comment>
<protein>
    <submittedName>
        <fullName evidence="2">Uncharacterized protein</fullName>
    </submittedName>
</protein>
<dbReference type="RefSeq" id="WP_052046852.1">
    <property type="nucleotide sequence ID" value="NZ_CP138977.1"/>
</dbReference>
<accession>A0A0A2A8A5</accession>
<evidence type="ECO:0000313" key="3">
    <source>
        <dbReference type="Proteomes" id="UP000030355"/>
    </source>
</evidence>
<name>A0A0A2A8A5_PROMR</name>
<dbReference type="Proteomes" id="UP000030355">
    <property type="component" value="Unassembled WGS sequence"/>
</dbReference>